<keyword evidence="1" id="KW-1133">Transmembrane helix</keyword>
<protein>
    <submittedName>
        <fullName evidence="4">FecR domain-containing protein</fullName>
    </submittedName>
</protein>
<keyword evidence="1" id="KW-0812">Transmembrane</keyword>
<name>A0ABT3PJC4_9BACT</name>
<dbReference type="Gene3D" id="2.60.120.1440">
    <property type="match status" value="1"/>
</dbReference>
<dbReference type="PANTHER" id="PTHR30273">
    <property type="entry name" value="PERIPLASMIC SIGNAL SENSOR AND SIGMA FACTOR ACTIVATOR FECR-RELATED"/>
    <property type="match status" value="1"/>
</dbReference>
<organism evidence="4 5">
    <name type="scientific">Fodinibius salsisoli</name>
    <dbReference type="NCBI Taxonomy" id="2820877"/>
    <lineage>
        <taxon>Bacteria</taxon>
        <taxon>Pseudomonadati</taxon>
        <taxon>Balneolota</taxon>
        <taxon>Balneolia</taxon>
        <taxon>Balneolales</taxon>
        <taxon>Balneolaceae</taxon>
        <taxon>Fodinibius</taxon>
    </lineage>
</organism>
<evidence type="ECO:0000313" key="4">
    <source>
        <dbReference type="EMBL" id="MCW9705970.1"/>
    </source>
</evidence>
<evidence type="ECO:0000256" key="1">
    <source>
        <dbReference type="SAM" id="Phobius"/>
    </source>
</evidence>
<evidence type="ECO:0000259" key="2">
    <source>
        <dbReference type="Pfam" id="PF04773"/>
    </source>
</evidence>
<feature type="domain" description="FecR protein" evidence="2">
    <location>
        <begin position="134"/>
        <end position="223"/>
    </location>
</feature>
<evidence type="ECO:0000313" key="5">
    <source>
        <dbReference type="Proteomes" id="UP001207918"/>
    </source>
</evidence>
<dbReference type="PANTHER" id="PTHR30273:SF2">
    <property type="entry name" value="PROTEIN FECR"/>
    <property type="match status" value="1"/>
</dbReference>
<dbReference type="Gene3D" id="3.55.50.30">
    <property type="match status" value="1"/>
</dbReference>
<reference evidence="4 5" key="1">
    <citation type="submission" date="2021-03" db="EMBL/GenBank/DDBJ databases">
        <title>Aliifodinibius sp. nov., a new bacterium isolated from saline soil.</title>
        <authorList>
            <person name="Galisteo C."/>
            <person name="De La Haba R."/>
            <person name="Sanchez-Porro C."/>
            <person name="Ventosa A."/>
        </authorList>
    </citation>
    <scope>NUCLEOTIDE SEQUENCE [LARGE SCALE GENOMIC DNA]</scope>
    <source>
        <strain evidence="4 5">1BSP15-2V2</strain>
    </source>
</reference>
<accession>A0ABT3PJC4</accession>
<sequence length="347" mass="39314">MQDLPNRQLLVNYLLGLCTPNEVQAIENWLDQDPENVSLLERIAKDIRHEKKQSYADTEEIKKQLFSNIKPDKQEGATGRKDIRPAQGIKTNSWLRVAAIILLILTAGGVGFYYMQTPLEENTSLTYKERTLSAGQKATFRFGDGSVIYLNAGSSLRYPSKFSRNKREIYLEGEAFFSVVRDTSRPFIVHAGNTVTKVLGTSFNINAYKSGEKVQVAVAEGKVAVSKEKVEENDDGKYEPVFLTKNQWVTYHPSGNIIERGEGSIRELIAWKDKVLMFNDRPLKDVVTRLERWYNINITIADTGLASRRLSASFEDEPLAEVLTVIALSLDMKYEREGREITFSDSK</sequence>
<dbReference type="Proteomes" id="UP001207918">
    <property type="component" value="Unassembled WGS sequence"/>
</dbReference>
<dbReference type="RefSeq" id="WP_265764667.1">
    <property type="nucleotide sequence ID" value="NZ_JAGGJA010000002.1"/>
</dbReference>
<dbReference type="InterPro" id="IPR006860">
    <property type="entry name" value="FecR"/>
</dbReference>
<dbReference type="Pfam" id="PF16344">
    <property type="entry name" value="FecR_C"/>
    <property type="match status" value="1"/>
</dbReference>
<dbReference type="Pfam" id="PF04773">
    <property type="entry name" value="FecR"/>
    <property type="match status" value="1"/>
</dbReference>
<keyword evidence="5" id="KW-1185">Reference proteome</keyword>
<dbReference type="PIRSF" id="PIRSF018266">
    <property type="entry name" value="FecR"/>
    <property type="match status" value="1"/>
</dbReference>
<comment type="caution">
    <text evidence="4">The sequence shown here is derived from an EMBL/GenBank/DDBJ whole genome shotgun (WGS) entry which is preliminary data.</text>
</comment>
<gene>
    <name evidence="4" type="ORF">J6I44_03865</name>
</gene>
<dbReference type="InterPro" id="IPR032508">
    <property type="entry name" value="FecR_C"/>
</dbReference>
<dbReference type="EMBL" id="JAGGJA010000002">
    <property type="protein sequence ID" value="MCW9705970.1"/>
    <property type="molecule type" value="Genomic_DNA"/>
</dbReference>
<keyword evidence="1" id="KW-0472">Membrane</keyword>
<evidence type="ECO:0000259" key="3">
    <source>
        <dbReference type="Pfam" id="PF16344"/>
    </source>
</evidence>
<feature type="domain" description="Protein FecR C-terminal" evidence="3">
    <location>
        <begin position="276"/>
        <end position="342"/>
    </location>
</feature>
<proteinExistence type="predicted"/>
<dbReference type="InterPro" id="IPR012373">
    <property type="entry name" value="Ferrdict_sens_TM"/>
</dbReference>
<feature type="transmembrane region" description="Helical" evidence="1">
    <location>
        <begin position="94"/>
        <end position="115"/>
    </location>
</feature>